<dbReference type="Gene3D" id="3.30.450.20">
    <property type="entry name" value="PAS domain"/>
    <property type="match status" value="2"/>
</dbReference>
<feature type="compositionally biased region" description="Basic and acidic residues" evidence="2">
    <location>
        <begin position="850"/>
        <end position="859"/>
    </location>
</feature>
<feature type="transmembrane region" description="Helical" evidence="3">
    <location>
        <begin position="50"/>
        <end position="72"/>
    </location>
</feature>
<dbReference type="InterPro" id="IPR035965">
    <property type="entry name" value="PAS-like_dom_sf"/>
</dbReference>
<dbReference type="PANTHER" id="PTHR43156">
    <property type="entry name" value="STAGE II SPORULATION PROTEIN E-RELATED"/>
    <property type="match status" value="1"/>
</dbReference>
<feature type="domain" description="PAC" evidence="5">
    <location>
        <begin position="410"/>
        <end position="461"/>
    </location>
</feature>
<dbReference type="PANTHER" id="PTHR43156:SF2">
    <property type="entry name" value="STAGE II SPORULATION PROTEIN E"/>
    <property type="match status" value="1"/>
</dbReference>
<reference evidence="6" key="1">
    <citation type="journal article" date="2014" name="Int. J. Syst. Evol. Microbiol.">
        <title>Complete genome sequence of Corynebacterium casei LMG S-19264T (=DSM 44701T), isolated from a smear-ripened cheese.</title>
        <authorList>
            <consortium name="US DOE Joint Genome Institute (JGI-PGF)"/>
            <person name="Walter F."/>
            <person name="Albersmeier A."/>
            <person name="Kalinowski J."/>
            <person name="Ruckert C."/>
        </authorList>
    </citation>
    <scope>NUCLEOTIDE SEQUENCE</scope>
    <source>
        <strain evidence="6">JCM 4403</strain>
    </source>
</reference>
<keyword evidence="7" id="KW-1185">Reference proteome</keyword>
<dbReference type="Gene3D" id="3.60.40.10">
    <property type="entry name" value="PPM-type phosphatase domain"/>
    <property type="match status" value="1"/>
</dbReference>
<keyword evidence="3" id="KW-0472">Membrane</keyword>
<keyword evidence="3" id="KW-1133">Transmembrane helix</keyword>
<dbReference type="InterPro" id="IPR000700">
    <property type="entry name" value="PAS-assoc_C"/>
</dbReference>
<organism evidence="6 7">
    <name type="scientific">Streptomyces pilosus</name>
    <dbReference type="NCBI Taxonomy" id="28893"/>
    <lineage>
        <taxon>Bacteria</taxon>
        <taxon>Bacillati</taxon>
        <taxon>Actinomycetota</taxon>
        <taxon>Actinomycetes</taxon>
        <taxon>Kitasatosporales</taxon>
        <taxon>Streptomycetaceae</taxon>
        <taxon>Streptomyces</taxon>
    </lineage>
</organism>
<dbReference type="SMART" id="SM00331">
    <property type="entry name" value="PP2C_SIG"/>
    <property type="match status" value="1"/>
</dbReference>
<evidence type="ECO:0000259" key="5">
    <source>
        <dbReference type="PROSITE" id="PS50113"/>
    </source>
</evidence>
<feature type="region of interest" description="Disordered" evidence="2">
    <location>
        <begin position="835"/>
        <end position="878"/>
    </location>
</feature>
<dbReference type="InterPro" id="IPR013656">
    <property type="entry name" value="PAS_4"/>
</dbReference>
<dbReference type="InterPro" id="IPR036457">
    <property type="entry name" value="PPM-type-like_dom_sf"/>
</dbReference>
<dbReference type="SMART" id="SM00086">
    <property type="entry name" value="PAC"/>
    <property type="match status" value="2"/>
</dbReference>
<dbReference type="PROSITE" id="PS50112">
    <property type="entry name" value="PAS"/>
    <property type="match status" value="2"/>
</dbReference>
<accession>A0A918BMB1</accession>
<dbReference type="Pfam" id="PF00989">
    <property type="entry name" value="PAS"/>
    <property type="match status" value="1"/>
</dbReference>
<evidence type="ECO:0000256" key="1">
    <source>
        <dbReference type="ARBA" id="ARBA00022801"/>
    </source>
</evidence>
<feature type="compositionally biased region" description="Basic and acidic residues" evidence="2">
    <location>
        <begin position="866"/>
        <end position="878"/>
    </location>
</feature>
<dbReference type="Pfam" id="PF07228">
    <property type="entry name" value="SpoIIE"/>
    <property type="match status" value="1"/>
</dbReference>
<dbReference type="AlphaFoldDB" id="A0A918BMB1"/>
<dbReference type="CDD" id="cd00130">
    <property type="entry name" value="PAS"/>
    <property type="match status" value="2"/>
</dbReference>
<proteinExistence type="predicted"/>
<feature type="transmembrane region" description="Helical" evidence="3">
    <location>
        <begin position="92"/>
        <end position="111"/>
    </location>
</feature>
<feature type="transmembrane region" description="Helical" evidence="3">
    <location>
        <begin position="265"/>
        <end position="285"/>
    </location>
</feature>
<comment type="caution">
    <text evidence="6">The sequence shown here is derived from an EMBL/GenBank/DDBJ whole genome shotgun (WGS) entry which is preliminary data.</text>
</comment>
<gene>
    <name evidence="6" type="ORF">GCM10010280_24100</name>
</gene>
<dbReference type="InterPro" id="IPR013767">
    <property type="entry name" value="PAS_fold"/>
</dbReference>
<feature type="transmembrane region" description="Helical" evidence="3">
    <location>
        <begin position="191"/>
        <end position="210"/>
    </location>
</feature>
<evidence type="ECO:0000256" key="3">
    <source>
        <dbReference type="SAM" id="Phobius"/>
    </source>
</evidence>
<dbReference type="Proteomes" id="UP000656732">
    <property type="component" value="Unassembled WGS sequence"/>
</dbReference>
<evidence type="ECO:0000256" key="2">
    <source>
        <dbReference type="SAM" id="MobiDB-lite"/>
    </source>
</evidence>
<sequence length="878" mass="91265">MPIDAVGVPSVRDENAVTRQQHASGPAGVRGTERADGLPFHPPAVASVRAAAGVMALLAAVLGLVGLTGWVFDVDVLKSVLPGVATSMKANAAVAVVALGVSLFLVARGPVHNPWAAGAARAAAVLALVLGALTLAEYALGTRLGIDELLFEDDTADVQTRVAGRMAPNTAAAVTLAGVASLCASTRRLPAWISQVMGLVVGALGMLRLYGAAYEVPELERFGAYTGMALHTAPALALLGAAAFLARPDEGLTGLLMNAGTTGALGRRLLVAAVVAPPLLGWAVLAGENAEMFGPRLGIALLVWGHVAALTAVIFAALTVGRRVEVAHGRLAWQVRQNELLQDFMDHTPAAVFIKDLEGRFLAVNTTFAAIVGVARDQVLGRRDLDVLPAGLGRHARDADLAMLAGGAPVQREETLTLPDGPGEFLTTLFPLNDAAGAPYAVCGVITDITERVAAQREVQRAHRRFRALLESAPDATLITDGSGTVVMANAQVEHVFGRLPDDLVGTRVVDLAPASRRRRQGALLGAYLRRRDPQPAVVDRNLQGLRADGSAFPVEVSVSSLQTEEETLAVLSVRDISERRRAEAVRAERYEQQRHIAYTLQHSLMGEPPTLAHLPSAYRYLASVQDPGVGGDWFDIIPLGGRRTGVIIGDVMGRGLEAAAVMGQLRAASHALAGTGAAPSRLMTALDVFVGDLAGQLVTCLYLILDQDACEVTVCSAGHLPVVVLPPGGPPGRLGTPVGVPLGVNDPGGVGLPFEESTVPLPPGSVLVLYTDGLVEQPGTDIEARIDVLARTAGMALTGVRAGPEVLDRVADLLIRTFITAPDDHDDDVTLLLLGVPGPAGADGPDGADGPHRPHGPDGADGAEEADRPDGPDDTGR</sequence>
<feature type="region of interest" description="Disordered" evidence="2">
    <location>
        <begin position="1"/>
        <end position="33"/>
    </location>
</feature>
<dbReference type="SUPFAM" id="SSF55785">
    <property type="entry name" value="PYP-like sensor domain (PAS domain)"/>
    <property type="match status" value="2"/>
</dbReference>
<reference evidence="6" key="2">
    <citation type="submission" date="2020-09" db="EMBL/GenBank/DDBJ databases">
        <authorList>
            <person name="Sun Q."/>
            <person name="Ohkuma M."/>
        </authorList>
    </citation>
    <scope>NUCLEOTIDE SEQUENCE</scope>
    <source>
        <strain evidence="6">JCM 4403</strain>
    </source>
</reference>
<protein>
    <submittedName>
        <fullName evidence="6">Uncharacterized protein</fullName>
    </submittedName>
</protein>
<dbReference type="InterPro" id="IPR052016">
    <property type="entry name" value="Bact_Sigma-Reg"/>
</dbReference>
<name>A0A918BMB1_9ACTN</name>
<keyword evidence="3" id="KW-0812">Transmembrane</keyword>
<feature type="transmembrane region" description="Helical" evidence="3">
    <location>
        <begin position="123"/>
        <end position="146"/>
    </location>
</feature>
<keyword evidence="1" id="KW-0378">Hydrolase</keyword>
<feature type="transmembrane region" description="Helical" evidence="3">
    <location>
        <begin position="297"/>
        <end position="320"/>
    </location>
</feature>
<dbReference type="PROSITE" id="PS50113">
    <property type="entry name" value="PAC"/>
    <property type="match status" value="2"/>
</dbReference>
<dbReference type="InterPro" id="IPR000014">
    <property type="entry name" value="PAS"/>
</dbReference>
<feature type="compositionally biased region" description="Low complexity" evidence="2">
    <location>
        <begin position="835"/>
        <end position="846"/>
    </location>
</feature>
<dbReference type="SMART" id="SM00091">
    <property type="entry name" value="PAS"/>
    <property type="match status" value="2"/>
</dbReference>
<feature type="domain" description="PAS" evidence="4">
    <location>
        <begin position="462"/>
        <end position="510"/>
    </location>
</feature>
<dbReference type="EMBL" id="BMTU01000004">
    <property type="protein sequence ID" value="GGQ76933.1"/>
    <property type="molecule type" value="Genomic_DNA"/>
</dbReference>
<dbReference type="NCBIfam" id="TIGR00229">
    <property type="entry name" value="sensory_box"/>
    <property type="match status" value="2"/>
</dbReference>
<dbReference type="GO" id="GO:0006355">
    <property type="term" value="P:regulation of DNA-templated transcription"/>
    <property type="evidence" value="ECO:0007669"/>
    <property type="project" value="InterPro"/>
</dbReference>
<dbReference type="InterPro" id="IPR001932">
    <property type="entry name" value="PPM-type_phosphatase-like_dom"/>
</dbReference>
<evidence type="ECO:0000313" key="7">
    <source>
        <dbReference type="Proteomes" id="UP000656732"/>
    </source>
</evidence>
<dbReference type="GO" id="GO:0016791">
    <property type="term" value="F:phosphatase activity"/>
    <property type="evidence" value="ECO:0007669"/>
    <property type="project" value="TreeGrafter"/>
</dbReference>
<feature type="domain" description="PAS" evidence="4">
    <location>
        <begin position="337"/>
        <end position="385"/>
    </location>
</feature>
<dbReference type="InterPro" id="IPR001610">
    <property type="entry name" value="PAC"/>
</dbReference>
<dbReference type="Pfam" id="PF08448">
    <property type="entry name" value="PAS_4"/>
    <property type="match status" value="1"/>
</dbReference>
<evidence type="ECO:0000313" key="6">
    <source>
        <dbReference type="EMBL" id="GGQ76933.1"/>
    </source>
</evidence>
<feature type="transmembrane region" description="Helical" evidence="3">
    <location>
        <begin position="222"/>
        <end position="245"/>
    </location>
</feature>
<feature type="domain" description="PAC" evidence="5">
    <location>
        <begin position="539"/>
        <end position="589"/>
    </location>
</feature>
<evidence type="ECO:0000259" key="4">
    <source>
        <dbReference type="PROSITE" id="PS50112"/>
    </source>
</evidence>